<gene>
    <name evidence="1" type="ORF">LAh10_161</name>
</gene>
<dbReference type="Proteomes" id="UP000318420">
    <property type="component" value="Segment"/>
</dbReference>
<keyword evidence="2" id="KW-1185">Reference proteome</keyword>
<evidence type="ECO:0000313" key="2">
    <source>
        <dbReference type="Proteomes" id="UP000318420"/>
    </source>
</evidence>
<accession>A0A514A1S1</accession>
<evidence type="ECO:0000313" key="1">
    <source>
        <dbReference type="EMBL" id="QDH47186.1"/>
    </source>
</evidence>
<dbReference type="EMBL" id="MK838116">
    <property type="protein sequence ID" value="QDH47186.1"/>
    <property type="molecule type" value="Genomic_DNA"/>
</dbReference>
<sequence>MSKKTELTFAETMSAGKDSLVKGADIHNATHTIKFKAEDLTMPKGVTAESLDLHMNFINQSSEQVSAAVMDIAQDRYEDTKHLAWDGVLEVTPGLTLTGFANLREEVDGEAVFGSMSSLVDYNYGTELTDWITSNQELMAEKAKKLFE</sequence>
<protein>
    <submittedName>
        <fullName evidence="1">Uncharacterized protein</fullName>
    </submittedName>
</protein>
<reference evidence="1 2" key="1">
    <citation type="submission" date="2019-04" db="EMBL/GenBank/DDBJ databases">
        <title>Novel bacteriophages capable of disrupting biofilms from clinical strains of Aeromonas hydrophila with intrinsic antibiotic resistance.</title>
        <authorList>
            <person name="Kabwe M."/>
            <person name="Brown T.L."/>
            <person name="Speirs L."/>
            <person name="Ku H."/>
            <person name="Leach M."/>
            <person name="Chan H.T."/>
            <person name="Petrovski S."/>
            <person name="Lock P."/>
            <person name="Tucci J."/>
        </authorList>
    </citation>
    <scope>NUCLEOTIDE SEQUENCE [LARGE SCALE GENOMIC DNA]</scope>
</reference>
<proteinExistence type="predicted"/>
<name>A0A514A1S1_9CAUD</name>
<organism evidence="1 2">
    <name type="scientific">Aeromonas phage LAh10</name>
    <dbReference type="NCBI Taxonomy" id="2591025"/>
    <lineage>
        <taxon>Viruses</taxon>
        <taxon>Duplodnaviria</taxon>
        <taxon>Heunggongvirae</taxon>
        <taxon>Uroviricota</taxon>
        <taxon>Caudoviricetes</taxon>
        <taxon>Chimalliviridae</taxon>
        <taxon>Ludhianavirus</taxon>
        <taxon>Ludhianavirus LAh10</taxon>
    </lineage>
</organism>